<dbReference type="PROSITE" id="PS00138">
    <property type="entry name" value="SUBTILASE_SER"/>
    <property type="match status" value="1"/>
</dbReference>
<keyword evidence="1" id="KW-0645">Protease</keyword>
<gene>
    <name evidence="5" type="ORF">CA834_08390</name>
</gene>
<dbReference type="OrthoDB" id="1100338at2"/>
<evidence type="ECO:0000256" key="2">
    <source>
        <dbReference type="ARBA" id="ARBA00022801"/>
    </source>
</evidence>
<sequence>MSKKNLPIKIFEKRKEIDERRVEGGGNSDLPKFVLSDSELYERAEEYSNVVHEKLEEFEKRPDNRKFIPTTLNVEINDKAIAKSHRSEIKKIFNVNYKHNFIGFNGANNLLVKIDSPRDIYAIEKNLKNINKHKVGLSAISHIEDFFPEVRVEENDGKDLKVTMINYQNMEINNAVKNVFESFCADNQLKFKRTNYSPELIIYKIFETTHSTIDKLQEFEAVESISFMPQFTVGLDFVESNETLEIKTPSKDVDYPIIGVLDSGISKNKYLKPWLIDKKFSSYPDNYINKNHGTFVSGIIVYGDELENRKLSGLEGCKLFDATVIPDENIEKISEDELVENIREAIKQNSEIKIWNMSLGSRQESDEHNFSHFGQALDSIQETFDVLICKSAGNCTNFVNGNPKSRVSRSADSILSLVVGSIAHNKKLNDLADVDYPSPFTRIGKGPSNIIKPELVSYGGNASVKNGRIIKNGVNSLSTDGRLVTEVGTSFSTPRVSALLASLDMNINEGFNPLLLKALAIHSAKYPSAINMGINDRVKQMGFGLPSPTDDIIYNDEYEITLILQDTLIKGEFMEILEFPFPESLIDDEGYFYGNINLTLVGSPVLRNQGSEYCQSNLEVLFGTYDNIKQRDTNVATIINEFGPDGVENVFRNGAYKAKYKRDFDSDYARERVLLDYGKKYHPIKKYSVNLEELTPMNKENKLKSPKKWFLRVKGLFRDFAEEMAAQDGEELSQSYCLILTIKDNKRKHKIYNEVNQLLSNGNFNHSNIKLREEVRINNIAG</sequence>
<protein>
    <recommendedName>
        <fullName evidence="4">Peptidase S8/S53 domain-containing protein</fullName>
    </recommendedName>
</protein>
<feature type="domain" description="Peptidase S8/S53" evidence="4">
    <location>
        <begin position="257"/>
        <end position="525"/>
    </location>
</feature>
<comment type="caution">
    <text evidence="5">The sequence shown here is derived from an EMBL/GenBank/DDBJ whole genome shotgun (WGS) entry which is preliminary data.</text>
</comment>
<dbReference type="Proteomes" id="UP000216840">
    <property type="component" value="Unassembled WGS sequence"/>
</dbReference>
<dbReference type="InterPro" id="IPR000209">
    <property type="entry name" value="Peptidase_S8/S53_dom"/>
</dbReference>
<dbReference type="Gene3D" id="3.40.50.200">
    <property type="entry name" value="Peptidase S8/S53 domain"/>
    <property type="match status" value="1"/>
</dbReference>
<accession>A0A265UT45</accession>
<dbReference type="EMBL" id="NGJN01000004">
    <property type="protein sequence ID" value="OZV68485.1"/>
    <property type="molecule type" value="Genomic_DNA"/>
</dbReference>
<keyword evidence="3" id="KW-0720">Serine protease</keyword>
<keyword evidence="6" id="KW-1185">Reference proteome</keyword>
<name>A0A265UT45_9FLAO</name>
<evidence type="ECO:0000256" key="1">
    <source>
        <dbReference type="ARBA" id="ARBA00022670"/>
    </source>
</evidence>
<dbReference type="Pfam" id="PF00082">
    <property type="entry name" value="Peptidase_S8"/>
    <property type="match status" value="1"/>
</dbReference>
<evidence type="ECO:0000256" key="3">
    <source>
        <dbReference type="ARBA" id="ARBA00022825"/>
    </source>
</evidence>
<proteinExistence type="predicted"/>
<dbReference type="InterPro" id="IPR036852">
    <property type="entry name" value="Peptidase_S8/S53_dom_sf"/>
</dbReference>
<dbReference type="GO" id="GO:0006508">
    <property type="term" value="P:proteolysis"/>
    <property type="evidence" value="ECO:0007669"/>
    <property type="project" value="UniProtKB-KW"/>
</dbReference>
<dbReference type="SUPFAM" id="SSF52743">
    <property type="entry name" value="Subtilisin-like"/>
    <property type="match status" value="1"/>
</dbReference>
<dbReference type="InterPro" id="IPR034074">
    <property type="entry name" value="Y4bN_pept_dom"/>
</dbReference>
<reference evidence="5 6" key="1">
    <citation type="submission" date="2017-05" db="EMBL/GenBank/DDBJ databases">
        <title>The draft genome sequence of Idiomarina salinarum WNB302.</title>
        <authorList>
            <person name="Sun Y."/>
            <person name="Chen B."/>
            <person name="Du Z."/>
        </authorList>
    </citation>
    <scope>NUCLEOTIDE SEQUENCE [LARGE SCALE GENOMIC DNA]</scope>
    <source>
        <strain evidence="5 6">WNB302</strain>
    </source>
</reference>
<evidence type="ECO:0000313" key="6">
    <source>
        <dbReference type="Proteomes" id="UP000216840"/>
    </source>
</evidence>
<organism evidence="5 6">
    <name type="scientific">Winogradskyella aurantia</name>
    <dbReference type="NCBI Taxonomy" id="1915063"/>
    <lineage>
        <taxon>Bacteria</taxon>
        <taxon>Pseudomonadati</taxon>
        <taxon>Bacteroidota</taxon>
        <taxon>Flavobacteriia</taxon>
        <taxon>Flavobacteriales</taxon>
        <taxon>Flavobacteriaceae</taxon>
        <taxon>Winogradskyella</taxon>
    </lineage>
</organism>
<dbReference type="CDD" id="cd04847">
    <property type="entry name" value="Peptidases_S8_Subtilisin_like_2"/>
    <property type="match status" value="1"/>
</dbReference>
<evidence type="ECO:0000259" key="4">
    <source>
        <dbReference type="Pfam" id="PF00082"/>
    </source>
</evidence>
<dbReference type="InterPro" id="IPR023828">
    <property type="entry name" value="Peptidase_S8_Ser-AS"/>
</dbReference>
<dbReference type="GO" id="GO:0004252">
    <property type="term" value="F:serine-type endopeptidase activity"/>
    <property type="evidence" value="ECO:0007669"/>
    <property type="project" value="InterPro"/>
</dbReference>
<dbReference type="RefSeq" id="WP_094968250.1">
    <property type="nucleotide sequence ID" value="NZ_NGJN01000004.1"/>
</dbReference>
<keyword evidence="2" id="KW-0378">Hydrolase</keyword>
<evidence type="ECO:0000313" key="5">
    <source>
        <dbReference type="EMBL" id="OZV68485.1"/>
    </source>
</evidence>
<dbReference type="AlphaFoldDB" id="A0A265UT45"/>